<dbReference type="EMBL" id="JAJQKU010000002">
    <property type="protein sequence ID" value="MCD9097108.1"/>
    <property type="molecule type" value="Genomic_DNA"/>
</dbReference>
<dbReference type="Proteomes" id="UP001430360">
    <property type="component" value="Unassembled WGS sequence"/>
</dbReference>
<accession>A0ABS8UC95</accession>
<reference evidence="1" key="1">
    <citation type="submission" date="2021-12" db="EMBL/GenBank/DDBJ databases">
        <authorList>
            <person name="Ulrich A."/>
        </authorList>
    </citation>
    <scope>NUCLEOTIDE SEQUENCE</scope>
    <source>
        <strain evidence="1">A1P009</strain>
    </source>
</reference>
<evidence type="ECO:0000313" key="1">
    <source>
        <dbReference type="EMBL" id="MCD9097108.1"/>
    </source>
</evidence>
<organism evidence="1 2">
    <name type="scientific">Luteimonas fraxinea</name>
    <dbReference type="NCBI Taxonomy" id="2901869"/>
    <lineage>
        <taxon>Bacteria</taxon>
        <taxon>Pseudomonadati</taxon>
        <taxon>Pseudomonadota</taxon>
        <taxon>Gammaproteobacteria</taxon>
        <taxon>Lysobacterales</taxon>
        <taxon>Lysobacteraceae</taxon>
        <taxon>Luteimonas</taxon>
    </lineage>
</organism>
<evidence type="ECO:0000313" key="2">
    <source>
        <dbReference type="Proteomes" id="UP001430360"/>
    </source>
</evidence>
<reference evidence="1" key="2">
    <citation type="journal article" date="2022" name="Syst. Appl. Microbiol.">
        <title>Physiological and genomic characterisation of Luteimonas fraxinea sp. nov., a bacterial species associated with trees tolerant to ash dieback.</title>
        <authorList>
            <person name="Ulrich K."/>
            <person name="Becker R."/>
            <person name="Behrendt U."/>
            <person name="Kube M."/>
            <person name="Schneck V."/>
            <person name="Ulrich A."/>
        </authorList>
    </citation>
    <scope>NUCLEOTIDE SEQUENCE</scope>
    <source>
        <strain evidence="1">A1P009</strain>
    </source>
</reference>
<comment type="caution">
    <text evidence="1">The sequence shown here is derived from an EMBL/GenBank/DDBJ whole genome shotgun (WGS) entry which is preliminary data.</text>
</comment>
<sequence length="141" mass="16191">MIDLEHRQMHRSNGLIDDFVVRGSPSDYESFARQLRSAISSGEPEMLQTSSRIGIEITKDPNQPELFTSLQNQDDSYPTMIDWTQRSILRMRGSAEVLEAFCAFLLDLSQRGHGYSYISEYSNQLGYAECSPEWRLHVQLP</sequence>
<dbReference type="RefSeq" id="WP_232136050.1">
    <property type="nucleotide sequence ID" value="NZ_CP089507.1"/>
</dbReference>
<name>A0ABS8UC95_9GAMM</name>
<proteinExistence type="predicted"/>
<protein>
    <submittedName>
        <fullName evidence="1">Uncharacterized protein</fullName>
    </submittedName>
</protein>
<keyword evidence="2" id="KW-1185">Reference proteome</keyword>
<gene>
    <name evidence="1" type="ORF">LTT95_09175</name>
</gene>